<sequence length="196" mass="21045">MSGPSVDAVLWDADGVLQHTPPEVWGLATTVVAQFPGALRGAPIDEASIRRAADAVGLGDRIDDVLSVWWTFDVLAPSLATVAQVRAAGTRCYLATNQDAYRAACMRDKAPYDDLLDGAYYSCDVGVAKPDPAFFVHIATDLGIAPERLLFLDDQPANVDGARRAGLNAECWTHSEGLPRLLDVFERYGVGADRAL</sequence>
<dbReference type="Proteomes" id="UP000320235">
    <property type="component" value="Unassembled WGS sequence"/>
</dbReference>
<dbReference type="InterPro" id="IPR023214">
    <property type="entry name" value="HAD_sf"/>
</dbReference>
<dbReference type="NCBIfam" id="TIGR01509">
    <property type="entry name" value="HAD-SF-IA-v3"/>
    <property type="match status" value="1"/>
</dbReference>
<keyword evidence="1" id="KW-0378">Hydrolase</keyword>
<gene>
    <name evidence="1" type="ORF">FB391_3303</name>
</gene>
<evidence type="ECO:0000313" key="1">
    <source>
        <dbReference type="EMBL" id="TQM20169.1"/>
    </source>
</evidence>
<organism evidence="1 2">
    <name type="scientific">Microbacterium kyungheense</name>
    <dbReference type="NCBI Taxonomy" id="1263636"/>
    <lineage>
        <taxon>Bacteria</taxon>
        <taxon>Bacillati</taxon>
        <taxon>Actinomycetota</taxon>
        <taxon>Actinomycetes</taxon>
        <taxon>Micrococcales</taxon>
        <taxon>Microbacteriaceae</taxon>
        <taxon>Microbacterium</taxon>
    </lineage>
</organism>
<dbReference type="PANTHER" id="PTHR43611:SF3">
    <property type="entry name" value="FLAVIN MONONUCLEOTIDE HYDROLASE 1, CHLOROPLATIC"/>
    <property type="match status" value="1"/>
</dbReference>
<comment type="caution">
    <text evidence="1">The sequence shown here is derived from an EMBL/GenBank/DDBJ whole genome shotgun (WGS) entry which is preliminary data.</text>
</comment>
<dbReference type="PANTHER" id="PTHR43611">
    <property type="entry name" value="ALPHA-D-GLUCOSE 1-PHOSPHATE PHOSPHATASE"/>
    <property type="match status" value="1"/>
</dbReference>
<reference evidence="1 2" key="1">
    <citation type="submission" date="2019-06" db="EMBL/GenBank/DDBJ databases">
        <title>Sequencing the genomes of 1000 actinobacteria strains.</title>
        <authorList>
            <person name="Klenk H.-P."/>
        </authorList>
    </citation>
    <scope>NUCLEOTIDE SEQUENCE [LARGE SCALE GENOMIC DNA]</scope>
    <source>
        <strain evidence="1 2">DSM 105492</strain>
    </source>
</reference>
<dbReference type="SFLD" id="SFLDG01129">
    <property type="entry name" value="C1.5:_HAD__Beta-PGM__Phosphata"/>
    <property type="match status" value="1"/>
</dbReference>
<dbReference type="AlphaFoldDB" id="A0A543EF86"/>
<dbReference type="Pfam" id="PF00702">
    <property type="entry name" value="Hydrolase"/>
    <property type="match status" value="1"/>
</dbReference>
<dbReference type="Gene3D" id="3.40.50.1000">
    <property type="entry name" value="HAD superfamily/HAD-like"/>
    <property type="match status" value="1"/>
</dbReference>
<dbReference type="RefSeq" id="WP_185843139.1">
    <property type="nucleotide sequence ID" value="NZ_BAABLH010000006.1"/>
</dbReference>
<dbReference type="SFLD" id="SFLDS00003">
    <property type="entry name" value="Haloacid_Dehalogenase"/>
    <property type="match status" value="1"/>
</dbReference>
<dbReference type="InterPro" id="IPR006439">
    <property type="entry name" value="HAD-SF_hydro_IA"/>
</dbReference>
<dbReference type="SUPFAM" id="SSF56784">
    <property type="entry name" value="HAD-like"/>
    <property type="match status" value="1"/>
</dbReference>
<evidence type="ECO:0000313" key="2">
    <source>
        <dbReference type="Proteomes" id="UP000320235"/>
    </source>
</evidence>
<dbReference type="GO" id="GO:0016787">
    <property type="term" value="F:hydrolase activity"/>
    <property type="evidence" value="ECO:0007669"/>
    <property type="project" value="UniProtKB-KW"/>
</dbReference>
<protein>
    <submittedName>
        <fullName evidence="1">Putative hydrolase of the HAD superfamily</fullName>
    </submittedName>
</protein>
<keyword evidence="2" id="KW-1185">Reference proteome</keyword>
<dbReference type="EMBL" id="VFPE01000006">
    <property type="protein sequence ID" value="TQM20169.1"/>
    <property type="molecule type" value="Genomic_DNA"/>
</dbReference>
<dbReference type="PRINTS" id="PR00413">
    <property type="entry name" value="HADHALOGNASE"/>
</dbReference>
<accession>A0A543EF86</accession>
<name>A0A543EF86_9MICO</name>
<dbReference type="InterPro" id="IPR036412">
    <property type="entry name" value="HAD-like_sf"/>
</dbReference>
<proteinExistence type="predicted"/>